<feature type="domain" description="HTH gntR-type" evidence="4">
    <location>
        <begin position="10"/>
        <end position="77"/>
    </location>
</feature>
<proteinExistence type="predicted"/>
<dbReference type="PRINTS" id="PR00035">
    <property type="entry name" value="HTHGNTR"/>
</dbReference>
<dbReference type="Gene3D" id="1.20.120.530">
    <property type="entry name" value="GntR ligand-binding domain-like"/>
    <property type="match status" value="1"/>
</dbReference>
<keyword evidence="2" id="KW-0238">DNA-binding</keyword>
<dbReference type="SMART" id="SM00345">
    <property type="entry name" value="HTH_GNTR"/>
    <property type="match status" value="1"/>
</dbReference>
<comment type="caution">
    <text evidence="5">The sequence shown here is derived from an EMBL/GenBank/DDBJ whole genome shotgun (WGS) entry which is preliminary data.</text>
</comment>
<sequence>MTARRPEMIPSRTEHVLGVIKSAILDGSLTPGTALVEQELAERLGVSKTPVREALKTLHGSGLVVLSPYRGATVARMSHADAVAVYDMRLLLEPEAVRRSVLAGGDLAEAAAALERARTAAGDAERSIANRDFHRGLYARCGNPLLVTTLDGLRDQTALVSVSAWARRSSWESEAEEHAAILDAATRGDAATAAELTARHIQDFVDALPREEGGLQPR</sequence>
<evidence type="ECO:0000313" key="5">
    <source>
        <dbReference type="EMBL" id="MCP2330197.1"/>
    </source>
</evidence>
<keyword evidence="3" id="KW-0804">Transcription</keyword>
<dbReference type="SUPFAM" id="SSF48008">
    <property type="entry name" value="GntR ligand-binding domain-like"/>
    <property type="match status" value="1"/>
</dbReference>
<keyword evidence="1" id="KW-0805">Transcription regulation</keyword>
<dbReference type="InterPro" id="IPR036390">
    <property type="entry name" value="WH_DNA-bd_sf"/>
</dbReference>
<dbReference type="InterPro" id="IPR000524">
    <property type="entry name" value="Tscrpt_reg_HTH_GntR"/>
</dbReference>
<dbReference type="InterPro" id="IPR008920">
    <property type="entry name" value="TF_FadR/GntR_C"/>
</dbReference>
<dbReference type="CDD" id="cd07377">
    <property type="entry name" value="WHTH_GntR"/>
    <property type="match status" value="1"/>
</dbReference>
<dbReference type="PANTHER" id="PTHR43537:SF24">
    <property type="entry name" value="GLUCONATE OPERON TRANSCRIPTIONAL REPRESSOR"/>
    <property type="match status" value="1"/>
</dbReference>
<evidence type="ECO:0000256" key="1">
    <source>
        <dbReference type="ARBA" id="ARBA00023015"/>
    </source>
</evidence>
<dbReference type="Gene3D" id="1.10.10.10">
    <property type="entry name" value="Winged helix-like DNA-binding domain superfamily/Winged helix DNA-binding domain"/>
    <property type="match status" value="1"/>
</dbReference>
<dbReference type="InterPro" id="IPR011711">
    <property type="entry name" value="GntR_C"/>
</dbReference>
<dbReference type="SMART" id="SM00895">
    <property type="entry name" value="FCD"/>
    <property type="match status" value="1"/>
</dbReference>
<dbReference type="InterPro" id="IPR036388">
    <property type="entry name" value="WH-like_DNA-bd_sf"/>
</dbReference>
<keyword evidence="6" id="KW-1185">Reference proteome</keyword>
<dbReference type="RefSeq" id="WP_026420619.1">
    <property type="nucleotide sequence ID" value="NZ_AUBJ02000001.1"/>
</dbReference>
<dbReference type="PANTHER" id="PTHR43537">
    <property type="entry name" value="TRANSCRIPTIONAL REGULATOR, GNTR FAMILY"/>
    <property type="match status" value="1"/>
</dbReference>
<name>A0ABT1JCH5_ACTCY</name>
<gene>
    <name evidence="5" type="ORF">G443_000467</name>
</gene>
<evidence type="ECO:0000256" key="3">
    <source>
        <dbReference type="ARBA" id="ARBA00023163"/>
    </source>
</evidence>
<dbReference type="Pfam" id="PF07729">
    <property type="entry name" value="FCD"/>
    <property type="match status" value="1"/>
</dbReference>
<protein>
    <submittedName>
        <fullName evidence="5">Transcriptional regulator, GntR family</fullName>
    </submittedName>
</protein>
<dbReference type="EMBL" id="AUBJ02000001">
    <property type="protein sequence ID" value="MCP2330197.1"/>
    <property type="molecule type" value="Genomic_DNA"/>
</dbReference>
<organism evidence="5 6">
    <name type="scientific">Actinoalloteichus caeruleus DSM 43889</name>
    <dbReference type="NCBI Taxonomy" id="1120930"/>
    <lineage>
        <taxon>Bacteria</taxon>
        <taxon>Bacillati</taxon>
        <taxon>Actinomycetota</taxon>
        <taxon>Actinomycetes</taxon>
        <taxon>Pseudonocardiales</taxon>
        <taxon>Pseudonocardiaceae</taxon>
        <taxon>Actinoalloteichus</taxon>
        <taxon>Actinoalloteichus cyanogriseus</taxon>
    </lineage>
</organism>
<dbReference type="Proteomes" id="UP000791080">
    <property type="component" value="Unassembled WGS sequence"/>
</dbReference>
<dbReference type="Pfam" id="PF00392">
    <property type="entry name" value="GntR"/>
    <property type="match status" value="1"/>
</dbReference>
<dbReference type="PROSITE" id="PS50949">
    <property type="entry name" value="HTH_GNTR"/>
    <property type="match status" value="1"/>
</dbReference>
<evidence type="ECO:0000259" key="4">
    <source>
        <dbReference type="PROSITE" id="PS50949"/>
    </source>
</evidence>
<accession>A0ABT1JCH5</accession>
<reference evidence="5 6" key="1">
    <citation type="submission" date="2022-06" db="EMBL/GenBank/DDBJ databases">
        <title>Genomic Encyclopedia of Type Strains, Phase I: the one thousand microbial genomes (KMG-I) project.</title>
        <authorList>
            <person name="Kyrpides N."/>
        </authorList>
    </citation>
    <scope>NUCLEOTIDE SEQUENCE [LARGE SCALE GENOMIC DNA]</scope>
    <source>
        <strain evidence="5 6">DSM 43889</strain>
    </source>
</reference>
<evidence type="ECO:0000313" key="6">
    <source>
        <dbReference type="Proteomes" id="UP000791080"/>
    </source>
</evidence>
<dbReference type="SUPFAM" id="SSF46785">
    <property type="entry name" value="Winged helix' DNA-binding domain"/>
    <property type="match status" value="1"/>
</dbReference>
<evidence type="ECO:0000256" key="2">
    <source>
        <dbReference type="ARBA" id="ARBA00023125"/>
    </source>
</evidence>